<dbReference type="PANTHER" id="PTHR34501">
    <property type="entry name" value="PROTEIN YDDL-RELATED"/>
    <property type="match status" value="1"/>
</dbReference>
<evidence type="ECO:0000256" key="2">
    <source>
        <dbReference type="ARBA" id="ARBA00011233"/>
    </source>
</evidence>
<evidence type="ECO:0000256" key="3">
    <source>
        <dbReference type="ARBA" id="ARBA00022448"/>
    </source>
</evidence>
<comment type="caution">
    <text evidence="12">The sequence shown here is derived from an EMBL/GenBank/DDBJ whole genome shotgun (WGS) entry which is preliminary data.</text>
</comment>
<protein>
    <submittedName>
        <fullName evidence="12">Porin</fullName>
    </submittedName>
</protein>
<dbReference type="PANTHER" id="PTHR34501:SF9">
    <property type="entry name" value="MAJOR OUTER MEMBRANE PROTEIN P.IA"/>
    <property type="match status" value="1"/>
</dbReference>
<dbReference type="InterPro" id="IPR050298">
    <property type="entry name" value="Gram-neg_bact_OMP"/>
</dbReference>
<keyword evidence="13" id="KW-1185">Reference proteome</keyword>
<evidence type="ECO:0000313" key="12">
    <source>
        <dbReference type="EMBL" id="MFC4312817.1"/>
    </source>
</evidence>
<dbReference type="SUPFAM" id="SSF56935">
    <property type="entry name" value="Porins"/>
    <property type="match status" value="1"/>
</dbReference>
<dbReference type="Pfam" id="PF13609">
    <property type="entry name" value="Porin_4"/>
    <property type="match status" value="1"/>
</dbReference>
<evidence type="ECO:0000256" key="6">
    <source>
        <dbReference type="ARBA" id="ARBA00022729"/>
    </source>
</evidence>
<comment type="subunit">
    <text evidence="2">Homotrimer.</text>
</comment>
<evidence type="ECO:0000256" key="7">
    <source>
        <dbReference type="ARBA" id="ARBA00023065"/>
    </source>
</evidence>
<keyword evidence="6" id="KW-0732">Signal</keyword>
<dbReference type="InterPro" id="IPR023614">
    <property type="entry name" value="Porin_dom_sf"/>
</dbReference>
<dbReference type="EMBL" id="JBHSDU010000014">
    <property type="protein sequence ID" value="MFC4312817.1"/>
    <property type="molecule type" value="Genomic_DNA"/>
</dbReference>
<evidence type="ECO:0000313" key="13">
    <source>
        <dbReference type="Proteomes" id="UP001595904"/>
    </source>
</evidence>
<evidence type="ECO:0000256" key="4">
    <source>
        <dbReference type="ARBA" id="ARBA00022452"/>
    </source>
</evidence>
<evidence type="ECO:0000256" key="1">
    <source>
        <dbReference type="ARBA" id="ARBA00004571"/>
    </source>
</evidence>
<organism evidence="12 13">
    <name type="scientific">Steroidobacter flavus</name>
    <dbReference type="NCBI Taxonomy" id="1842136"/>
    <lineage>
        <taxon>Bacteria</taxon>
        <taxon>Pseudomonadati</taxon>
        <taxon>Pseudomonadota</taxon>
        <taxon>Gammaproteobacteria</taxon>
        <taxon>Steroidobacterales</taxon>
        <taxon>Steroidobacteraceae</taxon>
        <taxon>Steroidobacter</taxon>
    </lineage>
</organism>
<accession>A0ABV8SZB2</accession>
<proteinExistence type="predicted"/>
<keyword evidence="9" id="KW-0472">Membrane</keyword>
<evidence type="ECO:0000256" key="10">
    <source>
        <dbReference type="ARBA" id="ARBA00023237"/>
    </source>
</evidence>
<reference evidence="13" key="1">
    <citation type="journal article" date="2019" name="Int. J. Syst. Evol. Microbiol.">
        <title>The Global Catalogue of Microorganisms (GCM) 10K type strain sequencing project: providing services to taxonomists for standard genome sequencing and annotation.</title>
        <authorList>
            <consortium name="The Broad Institute Genomics Platform"/>
            <consortium name="The Broad Institute Genome Sequencing Center for Infectious Disease"/>
            <person name="Wu L."/>
            <person name="Ma J."/>
        </authorList>
    </citation>
    <scope>NUCLEOTIDE SEQUENCE [LARGE SCALE GENOMIC DNA]</scope>
    <source>
        <strain evidence="13">CGMCC 1.10759</strain>
    </source>
</reference>
<sequence>MRIKERRDGSTHILWYTAAAVFVASISPRPAAAVEVAAGDWKLTASGNVNVYYIHSSCEDQTTLGITGGLACRGAAGVTDTSSISNGLLPAALAIGASTTQKGLDLSVTFGFYPGISTNDGSPNLQQGAPLLNTALGTTAIDMRQVFMTFGNKQIGEFKLGRDIGLFGADAILNDMTLPGVGGGNGNYAAPANTSLGSIGLGYIYADWLGQINYTTPSFGGFKLTVGVFDPLEPITQGTPTPEGSPGYHAKVAFKADKFYLSASFISQKHEGPLNVGDFDSTGWDAGGKVTLAGLEVMGWYYSGKGMGTTALYLFGATALGQERDSDGFLAQVTYKFGDLKVGVNYGESNLDLASGEAPSDLVKKNDKYTGGVYYSLTENLTLIGEYSKIKAESHNGIKNESDNFNLGAYLSF</sequence>
<dbReference type="Proteomes" id="UP001595904">
    <property type="component" value="Unassembled WGS sequence"/>
</dbReference>
<dbReference type="RefSeq" id="WP_380602534.1">
    <property type="nucleotide sequence ID" value="NZ_JBHSDU010000014.1"/>
</dbReference>
<evidence type="ECO:0000256" key="5">
    <source>
        <dbReference type="ARBA" id="ARBA00022692"/>
    </source>
</evidence>
<keyword evidence="3" id="KW-0813">Transport</keyword>
<dbReference type="InterPro" id="IPR033900">
    <property type="entry name" value="Gram_neg_porin_domain"/>
</dbReference>
<keyword evidence="5" id="KW-0812">Transmembrane</keyword>
<dbReference type="Gene3D" id="2.40.160.10">
    <property type="entry name" value="Porin"/>
    <property type="match status" value="1"/>
</dbReference>
<gene>
    <name evidence="12" type="ORF">ACFPN2_27275</name>
</gene>
<keyword evidence="8" id="KW-0626">Porin</keyword>
<comment type="subcellular location">
    <subcellularLocation>
        <location evidence="1">Cell outer membrane</location>
        <topology evidence="1">Multi-pass membrane protein</topology>
    </subcellularLocation>
</comment>
<keyword evidence="10" id="KW-0998">Cell outer membrane</keyword>
<keyword evidence="4" id="KW-1134">Transmembrane beta strand</keyword>
<evidence type="ECO:0000256" key="8">
    <source>
        <dbReference type="ARBA" id="ARBA00023114"/>
    </source>
</evidence>
<name>A0ABV8SZB2_9GAMM</name>
<evidence type="ECO:0000259" key="11">
    <source>
        <dbReference type="Pfam" id="PF13609"/>
    </source>
</evidence>
<keyword evidence="7" id="KW-0406">Ion transport</keyword>
<evidence type="ECO:0000256" key="9">
    <source>
        <dbReference type="ARBA" id="ARBA00023136"/>
    </source>
</evidence>
<feature type="domain" description="Porin" evidence="11">
    <location>
        <begin position="20"/>
        <end position="391"/>
    </location>
</feature>